<gene>
    <name evidence="2" type="ORF">GGR03_003794</name>
</gene>
<dbReference type="AlphaFoldDB" id="A0A7W6MR68"/>
<dbReference type="Gene3D" id="3.40.50.150">
    <property type="entry name" value="Vaccinia Virus protein VP39"/>
    <property type="match status" value="1"/>
</dbReference>
<dbReference type="Proteomes" id="UP000588647">
    <property type="component" value="Unassembled WGS sequence"/>
</dbReference>
<dbReference type="InterPro" id="IPR029063">
    <property type="entry name" value="SAM-dependent_MTases_sf"/>
</dbReference>
<keyword evidence="2" id="KW-0808">Transferase</keyword>
<reference evidence="2 3" key="1">
    <citation type="submission" date="2020-08" db="EMBL/GenBank/DDBJ databases">
        <title>Genomic Encyclopedia of Type Strains, Phase IV (KMG-IV): sequencing the most valuable type-strain genomes for metagenomic binning, comparative biology and taxonomic classification.</title>
        <authorList>
            <person name="Goeker M."/>
        </authorList>
    </citation>
    <scope>NUCLEOTIDE SEQUENCE [LARGE SCALE GENOMIC DNA]</scope>
    <source>
        <strain evidence="2 3">DSM 103570</strain>
    </source>
</reference>
<sequence>MVASTRHDAWQAGESYDAYMGRWSRPIASRFLNWLEVPEGLDWLEVGCGTGALTEAIVRHCAPAGVTAIDPSEGFISLARARVADPRVRFRIGDAASLARMSAASRDVAVGGLVLNFIPDRVAALADMMRIVRRDGVVAFYVWDYPGGGIEFMRTFRTAAVELDPEVRDLTQNSRFPFCTPEGLIALAREAGLRFPECMAIEAPSVFSDFEDYWLPFT</sequence>
<dbReference type="PANTHER" id="PTHR43861:SF1">
    <property type="entry name" value="TRANS-ACONITATE 2-METHYLTRANSFERASE"/>
    <property type="match status" value="1"/>
</dbReference>
<protein>
    <submittedName>
        <fullName evidence="2">Ubiquinone/menaquinone biosynthesis C-methylase UbiE</fullName>
    </submittedName>
</protein>
<dbReference type="SUPFAM" id="SSF53335">
    <property type="entry name" value="S-adenosyl-L-methionine-dependent methyltransferases"/>
    <property type="match status" value="1"/>
</dbReference>
<keyword evidence="2" id="KW-0830">Ubiquinone</keyword>
<dbReference type="PANTHER" id="PTHR43861">
    <property type="entry name" value="TRANS-ACONITATE 2-METHYLTRANSFERASE-RELATED"/>
    <property type="match status" value="1"/>
</dbReference>
<dbReference type="InterPro" id="IPR013216">
    <property type="entry name" value="Methyltransf_11"/>
</dbReference>
<organism evidence="2 3">
    <name type="scientific">Aurantimonas endophytica</name>
    <dbReference type="NCBI Taxonomy" id="1522175"/>
    <lineage>
        <taxon>Bacteria</taxon>
        <taxon>Pseudomonadati</taxon>
        <taxon>Pseudomonadota</taxon>
        <taxon>Alphaproteobacteria</taxon>
        <taxon>Hyphomicrobiales</taxon>
        <taxon>Aurantimonadaceae</taxon>
        <taxon>Aurantimonas</taxon>
    </lineage>
</organism>
<comment type="caution">
    <text evidence="2">The sequence shown here is derived from an EMBL/GenBank/DDBJ whole genome shotgun (WGS) entry which is preliminary data.</text>
</comment>
<dbReference type="EMBL" id="JACIEM010000005">
    <property type="protein sequence ID" value="MBB4004699.1"/>
    <property type="molecule type" value="Genomic_DNA"/>
</dbReference>
<evidence type="ECO:0000259" key="1">
    <source>
        <dbReference type="Pfam" id="PF08241"/>
    </source>
</evidence>
<accession>A0A7W6MR68</accession>
<evidence type="ECO:0000313" key="2">
    <source>
        <dbReference type="EMBL" id="MBB4004699.1"/>
    </source>
</evidence>
<dbReference type="Pfam" id="PF08241">
    <property type="entry name" value="Methyltransf_11"/>
    <property type="match status" value="1"/>
</dbReference>
<keyword evidence="2" id="KW-0489">Methyltransferase</keyword>
<dbReference type="RefSeq" id="WP_246368230.1">
    <property type="nucleotide sequence ID" value="NZ_JAAAMM010000005.1"/>
</dbReference>
<feature type="domain" description="Methyltransferase type 11" evidence="1">
    <location>
        <begin position="44"/>
        <end position="140"/>
    </location>
</feature>
<name>A0A7W6MR68_9HYPH</name>
<dbReference type="GO" id="GO:0008757">
    <property type="term" value="F:S-adenosylmethionine-dependent methyltransferase activity"/>
    <property type="evidence" value="ECO:0007669"/>
    <property type="project" value="InterPro"/>
</dbReference>
<proteinExistence type="predicted"/>
<evidence type="ECO:0000313" key="3">
    <source>
        <dbReference type="Proteomes" id="UP000588647"/>
    </source>
</evidence>
<dbReference type="CDD" id="cd02440">
    <property type="entry name" value="AdoMet_MTases"/>
    <property type="match status" value="1"/>
</dbReference>
<keyword evidence="3" id="KW-1185">Reference proteome</keyword>
<dbReference type="GO" id="GO:0032259">
    <property type="term" value="P:methylation"/>
    <property type="evidence" value="ECO:0007669"/>
    <property type="project" value="UniProtKB-KW"/>
</dbReference>